<gene>
    <name evidence="2" type="ORF">COX46_00815</name>
</gene>
<evidence type="ECO:0000259" key="1">
    <source>
        <dbReference type="Pfam" id="PF07238"/>
    </source>
</evidence>
<dbReference type="EMBL" id="PCRF01000037">
    <property type="protein sequence ID" value="PIP16678.1"/>
    <property type="molecule type" value="Genomic_DNA"/>
</dbReference>
<comment type="caution">
    <text evidence="2">The sequence shown here is derived from an EMBL/GenBank/DDBJ whole genome shotgun (WGS) entry which is preliminary data.</text>
</comment>
<dbReference type="InterPro" id="IPR009875">
    <property type="entry name" value="PilZ_domain"/>
</dbReference>
<organism evidence="2 3">
    <name type="scientific">bacterium (Candidatus Ratteibacteria) CG23_combo_of_CG06-09_8_20_14_all_48_7</name>
    <dbReference type="NCBI Taxonomy" id="2014292"/>
    <lineage>
        <taxon>Bacteria</taxon>
        <taxon>Candidatus Ratteibacteria</taxon>
    </lineage>
</organism>
<reference evidence="2 3" key="1">
    <citation type="submission" date="2017-09" db="EMBL/GenBank/DDBJ databases">
        <title>Depth-based differentiation of microbial function through sediment-hosted aquifers and enrichment of novel symbionts in the deep terrestrial subsurface.</title>
        <authorList>
            <person name="Probst A.J."/>
            <person name="Ladd B."/>
            <person name="Jarett J.K."/>
            <person name="Geller-Mcgrath D.E."/>
            <person name="Sieber C.M."/>
            <person name="Emerson J.B."/>
            <person name="Anantharaman K."/>
            <person name="Thomas B.C."/>
            <person name="Malmstrom R."/>
            <person name="Stieglmeier M."/>
            <person name="Klingl A."/>
            <person name="Woyke T."/>
            <person name="Ryan C.M."/>
            <person name="Banfield J.F."/>
        </authorList>
    </citation>
    <scope>NUCLEOTIDE SEQUENCE [LARGE SCALE GENOMIC DNA]</scope>
    <source>
        <strain evidence="2">CG23_combo_of_CG06-09_8_20_14_all_48_7</strain>
    </source>
</reference>
<dbReference type="Pfam" id="PF07238">
    <property type="entry name" value="PilZ"/>
    <property type="match status" value="1"/>
</dbReference>
<protein>
    <recommendedName>
        <fullName evidence="1">PilZ domain-containing protein</fullName>
    </recommendedName>
</protein>
<feature type="domain" description="PilZ" evidence="1">
    <location>
        <begin position="93"/>
        <end position="203"/>
    </location>
</feature>
<accession>A0A2G9YBS8</accession>
<dbReference type="Proteomes" id="UP000230392">
    <property type="component" value="Unassembled WGS sequence"/>
</dbReference>
<dbReference type="GO" id="GO:0035438">
    <property type="term" value="F:cyclic-di-GMP binding"/>
    <property type="evidence" value="ECO:0007669"/>
    <property type="project" value="InterPro"/>
</dbReference>
<evidence type="ECO:0000313" key="3">
    <source>
        <dbReference type="Proteomes" id="UP000230392"/>
    </source>
</evidence>
<name>A0A2G9YBS8_9BACT</name>
<dbReference type="Gene3D" id="2.40.10.220">
    <property type="entry name" value="predicted glycosyltransferase like domains"/>
    <property type="match status" value="1"/>
</dbReference>
<proteinExistence type="predicted"/>
<evidence type="ECO:0000313" key="2">
    <source>
        <dbReference type="EMBL" id="PIP16678.1"/>
    </source>
</evidence>
<sequence length="218" mass="24767">MAELHYGQLFVADTAKTEFCGKALAVRNEKTYEIAVMSEGMVWPTVSESCTVYYQGPEQQRRVFTGVLIPEGPSTLVLKQMKTATTDKRRYFRLKTDGMSAVLKKEDRLTKNVLQKVWALLKGDKKSFKVQVFDICEGGLGILSPVTLPLQEEFLVEVNLNDDKVPAIGDVRYCLGKENLFVVGFEFRVISEEASRKVRRFISQELQRKGSPREEMTI</sequence>
<dbReference type="AlphaFoldDB" id="A0A2G9YBS8"/>